<evidence type="ECO:0000256" key="1">
    <source>
        <dbReference type="SAM" id="MobiDB-lite"/>
    </source>
</evidence>
<accession>A0A6A3I1C3</accession>
<protein>
    <submittedName>
        <fullName evidence="2">Uncharacterized protein</fullName>
    </submittedName>
</protein>
<dbReference type="EMBL" id="QXFW01002976">
    <property type="protein sequence ID" value="KAE8973933.1"/>
    <property type="molecule type" value="Genomic_DNA"/>
</dbReference>
<comment type="caution">
    <text evidence="2">The sequence shown here is derived from an EMBL/GenBank/DDBJ whole genome shotgun (WGS) entry which is preliminary data.</text>
</comment>
<feature type="region of interest" description="Disordered" evidence="1">
    <location>
        <begin position="130"/>
        <end position="168"/>
    </location>
</feature>
<dbReference type="AlphaFoldDB" id="A0A6A3I1C3"/>
<name>A0A6A3I1C3_9STRA</name>
<reference evidence="2 3" key="1">
    <citation type="submission" date="2018-09" db="EMBL/GenBank/DDBJ databases">
        <title>Genomic investigation of the strawberry pathogen Phytophthora fragariae indicates pathogenicity is determined by transcriptional variation in three key races.</title>
        <authorList>
            <person name="Adams T.M."/>
            <person name="Armitage A.D."/>
            <person name="Sobczyk M.K."/>
            <person name="Bates H.J."/>
            <person name="Dunwell J.M."/>
            <person name="Nellist C.F."/>
            <person name="Harrison R.J."/>
        </authorList>
    </citation>
    <scope>NUCLEOTIDE SEQUENCE [LARGE SCALE GENOMIC DNA]</scope>
    <source>
        <strain evidence="2 3">SCRP245</strain>
    </source>
</reference>
<evidence type="ECO:0000313" key="2">
    <source>
        <dbReference type="EMBL" id="KAE8973933.1"/>
    </source>
</evidence>
<evidence type="ECO:0000313" key="3">
    <source>
        <dbReference type="Proteomes" id="UP000460718"/>
    </source>
</evidence>
<sequence length="168" mass="17781">MARVVVSTLLLPIPCASIFKAAFASRFSRSFLANDSVTAETLAPVSSSIFVRTLLTAPMTRARIRTRRSNFREDHQPSRSPGRSLHFLDSPIVTAARRVVTAFAMTLAESSADSAVASLSSSSPPAPFPLDLAGVSLPSSSSSPRRTLLSSLSLHPLGRSASPTKANT</sequence>
<proteinExistence type="predicted"/>
<gene>
    <name evidence="2" type="ORF">PF011_g25053</name>
</gene>
<organism evidence="2 3">
    <name type="scientific">Phytophthora fragariae</name>
    <dbReference type="NCBI Taxonomy" id="53985"/>
    <lineage>
        <taxon>Eukaryota</taxon>
        <taxon>Sar</taxon>
        <taxon>Stramenopiles</taxon>
        <taxon>Oomycota</taxon>
        <taxon>Peronosporomycetes</taxon>
        <taxon>Peronosporales</taxon>
        <taxon>Peronosporaceae</taxon>
        <taxon>Phytophthora</taxon>
    </lineage>
</organism>
<feature type="compositionally biased region" description="Low complexity" evidence="1">
    <location>
        <begin position="130"/>
        <end position="160"/>
    </location>
</feature>
<dbReference type="Proteomes" id="UP000460718">
    <property type="component" value="Unassembled WGS sequence"/>
</dbReference>